<dbReference type="AlphaFoldDB" id="A0A7W4UUI5"/>
<dbReference type="Proteomes" id="UP000538196">
    <property type="component" value="Unassembled WGS sequence"/>
</dbReference>
<evidence type="ECO:0000313" key="2">
    <source>
        <dbReference type="Proteomes" id="UP000538196"/>
    </source>
</evidence>
<dbReference type="Gene3D" id="3.30.70.2970">
    <property type="entry name" value="Protein of unknown function (DUF541), domain 2"/>
    <property type="match status" value="1"/>
</dbReference>
<name>A0A7W4UUI5_LEIAQ</name>
<proteinExistence type="predicted"/>
<keyword evidence="2" id="KW-1185">Reference proteome</keyword>
<dbReference type="EMBL" id="JACHVP010000001">
    <property type="protein sequence ID" value="MBB2966003.1"/>
    <property type="molecule type" value="Genomic_DNA"/>
</dbReference>
<evidence type="ECO:0008006" key="3">
    <source>
        <dbReference type="Google" id="ProtNLM"/>
    </source>
</evidence>
<comment type="caution">
    <text evidence="1">The sequence shown here is derived from an EMBL/GenBank/DDBJ whole genome shotgun (WGS) entry which is preliminary data.</text>
</comment>
<dbReference type="RefSeq" id="WP_183428177.1">
    <property type="nucleotide sequence ID" value="NZ_JACHVP010000001.1"/>
</dbReference>
<dbReference type="InterPro" id="IPR007497">
    <property type="entry name" value="SIMPL/DUF541"/>
</dbReference>
<dbReference type="Gene3D" id="3.30.110.170">
    <property type="entry name" value="Protein of unknown function (DUF541), domain 1"/>
    <property type="match status" value="1"/>
</dbReference>
<gene>
    <name evidence="1" type="ORF">FHX33_000735</name>
</gene>
<reference evidence="1 2" key="1">
    <citation type="submission" date="2020-08" db="EMBL/GenBank/DDBJ databases">
        <title>Sequencing the genomes of 1000 actinobacteria strains.</title>
        <authorList>
            <person name="Klenk H.-P."/>
        </authorList>
    </citation>
    <scope>NUCLEOTIDE SEQUENCE [LARGE SCALE GENOMIC DNA]</scope>
    <source>
        <strain evidence="1 2">DSM 20146</strain>
    </source>
</reference>
<organism evidence="1 2">
    <name type="scientific">Leifsonia aquatica</name>
    <name type="common">Corynebacterium aquaticum</name>
    <dbReference type="NCBI Taxonomy" id="144185"/>
    <lineage>
        <taxon>Bacteria</taxon>
        <taxon>Bacillati</taxon>
        <taxon>Actinomycetota</taxon>
        <taxon>Actinomycetes</taxon>
        <taxon>Micrococcales</taxon>
        <taxon>Microbacteriaceae</taxon>
        <taxon>Leifsonia</taxon>
    </lineage>
</organism>
<sequence>MSETIITVQGEHEERRAAERGTVRLLVTYDGDSRHETLALATERHAEIAAGLREIHDAQNGPVLRWSSDQLRVWGDRPWSQNGEQLPIVHHAQVGIEAEFSDPAALSDWVGTVSLRDGVTVEGVTWRLSDETLRRLTAQVSQRAVEEAVAKARRYASGLGLTDLRPVALSDPGLLGDAGAPPQPAPPFAARMMAADAGGASLALKPDEIRVAVQVHARFAAS</sequence>
<evidence type="ECO:0000313" key="1">
    <source>
        <dbReference type="EMBL" id="MBB2966003.1"/>
    </source>
</evidence>
<accession>A0A7W4UUI5</accession>
<dbReference type="Pfam" id="PF04402">
    <property type="entry name" value="SIMPL"/>
    <property type="match status" value="1"/>
</dbReference>
<protein>
    <recommendedName>
        <fullName evidence="3">SIMPL domain-containing protein</fullName>
    </recommendedName>
</protein>